<dbReference type="PANTHER" id="PTHR10050:SF53">
    <property type="entry name" value="CHROMOSOME UNDETERMINED SCAFFOLD_67, WHOLE GENOME SHOTGUN SEQUENCE"/>
    <property type="match status" value="1"/>
</dbReference>
<dbReference type="InterPro" id="IPR038731">
    <property type="entry name" value="RgtA/B/C-like"/>
</dbReference>
<feature type="transmembrane region" description="Helical" evidence="1">
    <location>
        <begin position="306"/>
        <end position="323"/>
    </location>
</feature>
<feature type="transmembrane region" description="Helical" evidence="1">
    <location>
        <begin position="141"/>
        <end position="162"/>
    </location>
</feature>
<feature type="transmembrane region" description="Helical" evidence="1">
    <location>
        <begin position="220"/>
        <end position="240"/>
    </location>
</feature>
<keyword evidence="1" id="KW-0328">Glycosyltransferase</keyword>
<evidence type="ECO:0000313" key="5">
    <source>
        <dbReference type="Proteomes" id="UP001138540"/>
    </source>
</evidence>
<sequence>MTAQAARPFIAPGWRDVAIAACFSATALALFLFRLGDPAKINFDESHYVPAARILAAFSGLPNPEHPPLGKLLIGAGMAILGDNPLGWRIMSALFGAALVGAGVMAARWLLGTRPAAVMTGSLLLLSPMLFVQARIAMLDIFMASFLMLAFWMLAAAGRTGFRHRWRLVLAGIFLGLATACKWTAIPLVGVALMLWLAVRPRLGTPRSLAARPVPFLEGLFWLGPFAVLIYLATFLPLGWLETGAVPPWRIVHQQFEMLRLQSAPMASHGYQSQWWQWVLSIRPIWYFYEPIDGIQRGVLLIGNPAISWGGLVALIACLYAGLRQSAWPLLIVVLLWAASLGFFIVIPKPVMFYYHYFPASLLLCFAIAGALDHWFWQRGNRLAPALCVGFAAFLFAEFYPIISAAPLSDPQDFNRWMWLDSWR</sequence>
<comment type="subcellular location">
    <subcellularLocation>
        <location evidence="1">Cell membrane</location>
    </subcellularLocation>
</comment>
<comment type="function">
    <text evidence="1">Protein O-mannosyltransferase that catalyzes the transfer of a single mannose residue from a polyprenol phospho-mannosyl lipidic donor to the hydroxyl group of selected serine and threonine residues in acceptor proteins.</text>
</comment>
<keyword evidence="1 4" id="KW-0808">Transferase</keyword>
<evidence type="ECO:0000259" key="3">
    <source>
        <dbReference type="Pfam" id="PF16192"/>
    </source>
</evidence>
<evidence type="ECO:0000313" key="4">
    <source>
        <dbReference type="EMBL" id="MBB5986498.1"/>
    </source>
</evidence>
<feature type="transmembrane region" description="Helical" evidence="1">
    <location>
        <begin position="330"/>
        <end position="347"/>
    </location>
</feature>
<gene>
    <name evidence="4" type="ORF">HNP60_002472</name>
</gene>
<keyword evidence="5" id="KW-1185">Reference proteome</keyword>
<keyword evidence="1" id="KW-1133">Transmembrane helix</keyword>
<dbReference type="EC" id="2.4.1.-" evidence="1"/>
<dbReference type="InterPro" id="IPR032421">
    <property type="entry name" value="PMT_4TMC"/>
</dbReference>
<dbReference type="InterPro" id="IPR027005">
    <property type="entry name" value="PMT-like"/>
</dbReference>
<organism evidence="4 5">
    <name type="scientific">Sphingobium lignivorans</name>
    <dbReference type="NCBI Taxonomy" id="2735886"/>
    <lineage>
        <taxon>Bacteria</taxon>
        <taxon>Pseudomonadati</taxon>
        <taxon>Pseudomonadota</taxon>
        <taxon>Alphaproteobacteria</taxon>
        <taxon>Sphingomonadales</taxon>
        <taxon>Sphingomonadaceae</taxon>
        <taxon>Sphingobium</taxon>
    </lineage>
</organism>
<name>A0ABR6NJ17_9SPHN</name>
<comment type="pathway">
    <text evidence="1">Protein modification; protein glycosylation.</text>
</comment>
<proteinExistence type="inferred from homology"/>
<dbReference type="PANTHER" id="PTHR10050">
    <property type="entry name" value="DOLICHYL-PHOSPHATE-MANNOSE--PROTEIN MANNOSYLTRANSFERASE"/>
    <property type="match status" value="1"/>
</dbReference>
<keyword evidence="1" id="KW-0812">Transmembrane</keyword>
<feature type="transmembrane region" description="Helical" evidence="1">
    <location>
        <begin position="90"/>
        <end position="110"/>
    </location>
</feature>
<reference evidence="4 5" key="1">
    <citation type="submission" date="2020-08" db="EMBL/GenBank/DDBJ databases">
        <title>Exploring microbial biodiversity for novel pathways involved in the catabolism of aromatic compounds derived from lignin.</title>
        <authorList>
            <person name="Elkins J."/>
        </authorList>
    </citation>
    <scope>NUCLEOTIDE SEQUENCE [LARGE SCALE GENOMIC DNA]</scope>
    <source>
        <strain evidence="4 5">B1D3A</strain>
    </source>
</reference>
<feature type="transmembrane region" description="Helical" evidence="1">
    <location>
        <begin position="168"/>
        <end position="199"/>
    </location>
</feature>
<dbReference type="Pfam" id="PF13231">
    <property type="entry name" value="PMT_2"/>
    <property type="match status" value="1"/>
</dbReference>
<comment type="similarity">
    <text evidence="1">Belongs to the glycosyltransferase 39 family.</text>
</comment>
<feature type="domain" description="Glycosyltransferase RgtA/B/C/D-like" evidence="2">
    <location>
        <begin position="66"/>
        <end position="229"/>
    </location>
</feature>
<feature type="domain" description="Protein O-mannosyl-transferase C-terminal four TM" evidence="3">
    <location>
        <begin position="251"/>
        <end position="423"/>
    </location>
</feature>
<accession>A0ABR6NJ17</accession>
<feature type="transmembrane region" description="Helical" evidence="1">
    <location>
        <begin position="17"/>
        <end position="36"/>
    </location>
</feature>
<keyword evidence="1" id="KW-1003">Cell membrane</keyword>
<keyword evidence="1" id="KW-0472">Membrane</keyword>
<feature type="transmembrane region" description="Helical" evidence="1">
    <location>
        <begin position="353"/>
        <end position="372"/>
    </location>
</feature>
<dbReference type="RefSeq" id="WP_184154078.1">
    <property type="nucleotide sequence ID" value="NZ_JACHKA010000001.1"/>
</dbReference>
<dbReference type="Pfam" id="PF16192">
    <property type="entry name" value="PMT_4TMC"/>
    <property type="match status" value="1"/>
</dbReference>
<dbReference type="GO" id="GO:0016740">
    <property type="term" value="F:transferase activity"/>
    <property type="evidence" value="ECO:0007669"/>
    <property type="project" value="UniProtKB-KW"/>
</dbReference>
<protein>
    <recommendedName>
        <fullName evidence="1">Polyprenol-phosphate-mannose--protein mannosyltransferase</fullName>
        <ecNumber evidence="1">2.4.1.-</ecNumber>
    </recommendedName>
</protein>
<dbReference type="Proteomes" id="UP001138540">
    <property type="component" value="Unassembled WGS sequence"/>
</dbReference>
<feature type="transmembrane region" description="Helical" evidence="1">
    <location>
        <begin position="384"/>
        <end position="403"/>
    </location>
</feature>
<dbReference type="EMBL" id="JACHKA010000001">
    <property type="protein sequence ID" value="MBB5986498.1"/>
    <property type="molecule type" value="Genomic_DNA"/>
</dbReference>
<evidence type="ECO:0000256" key="1">
    <source>
        <dbReference type="RuleBase" id="RU367007"/>
    </source>
</evidence>
<comment type="caution">
    <text evidence="4">The sequence shown here is derived from an EMBL/GenBank/DDBJ whole genome shotgun (WGS) entry which is preliminary data.</text>
</comment>
<evidence type="ECO:0000259" key="2">
    <source>
        <dbReference type="Pfam" id="PF13231"/>
    </source>
</evidence>